<reference evidence="3" key="1">
    <citation type="journal article" date="2014" name="Front. Microbiol.">
        <title>High frequency of phylogenetically diverse reductive dehalogenase-homologous genes in deep subseafloor sedimentary metagenomes.</title>
        <authorList>
            <person name="Kawai M."/>
            <person name="Futagami T."/>
            <person name="Toyoda A."/>
            <person name="Takaki Y."/>
            <person name="Nishi S."/>
            <person name="Hori S."/>
            <person name="Arai W."/>
            <person name="Tsubouchi T."/>
            <person name="Morono Y."/>
            <person name="Uchiyama I."/>
            <person name="Ito T."/>
            <person name="Fujiyama A."/>
            <person name="Inagaki F."/>
            <person name="Takami H."/>
        </authorList>
    </citation>
    <scope>NUCLEOTIDE SEQUENCE</scope>
    <source>
        <strain evidence="3">Expedition CK06-06</strain>
    </source>
</reference>
<dbReference type="PROSITE" id="PS51295">
    <property type="entry name" value="CRM"/>
    <property type="match status" value="1"/>
</dbReference>
<dbReference type="AlphaFoldDB" id="X0TCY9"/>
<proteinExistence type="predicted"/>
<evidence type="ECO:0000256" key="1">
    <source>
        <dbReference type="ARBA" id="ARBA00022884"/>
    </source>
</evidence>
<dbReference type="Pfam" id="PF01985">
    <property type="entry name" value="CRS1_YhbY"/>
    <property type="match status" value="1"/>
</dbReference>
<accession>X0TCY9</accession>
<feature type="non-terminal residue" evidence="3">
    <location>
        <position position="73"/>
    </location>
</feature>
<dbReference type="PANTHER" id="PTHR40065:SF3">
    <property type="entry name" value="RNA-BINDING PROTEIN YHBY"/>
    <property type="match status" value="1"/>
</dbReference>
<keyword evidence="1" id="KW-0694">RNA-binding</keyword>
<organism evidence="3">
    <name type="scientific">marine sediment metagenome</name>
    <dbReference type="NCBI Taxonomy" id="412755"/>
    <lineage>
        <taxon>unclassified sequences</taxon>
        <taxon>metagenomes</taxon>
        <taxon>ecological metagenomes</taxon>
    </lineage>
</organism>
<dbReference type="InterPro" id="IPR001890">
    <property type="entry name" value="RNA-binding_CRM"/>
</dbReference>
<dbReference type="PANTHER" id="PTHR40065">
    <property type="entry name" value="RNA-BINDING PROTEIN YHBY"/>
    <property type="match status" value="1"/>
</dbReference>
<name>X0TCY9_9ZZZZ</name>
<feature type="domain" description="CRM" evidence="2">
    <location>
        <begin position="9"/>
        <end position="73"/>
    </location>
</feature>
<protein>
    <recommendedName>
        <fullName evidence="2">CRM domain-containing protein</fullName>
    </recommendedName>
</protein>
<dbReference type="Gene3D" id="3.30.110.60">
    <property type="entry name" value="YhbY-like"/>
    <property type="match status" value="1"/>
</dbReference>
<dbReference type="InterPro" id="IPR051925">
    <property type="entry name" value="RNA-binding_domain"/>
</dbReference>
<dbReference type="EMBL" id="BARS01003672">
    <property type="protein sequence ID" value="GAF85186.1"/>
    <property type="molecule type" value="Genomic_DNA"/>
</dbReference>
<dbReference type="GO" id="GO:0003723">
    <property type="term" value="F:RNA binding"/>
    <property type="evidence" value="ECO:0007669"/>
    <property type="project" value="UniProtKB-KW"/>
</dbReference>
<gene>
    <name evidence="3" type="ORF">S01H1_07120</name>
</gene>
<dbReference type="SMART" id="SM01103">
    <property type="entry name" value="CRS1_YhbY"/>
    <property type="match status" value="1"/>
</dbReference>
<evidence type="ECO:0000259" key="2">
    <source>
        <dbReference type="PROSITE" id="PS51295"/>
    </source>
</evidence>
<comment type="caution">
    <text evidence="3">The sequence shown here is derived from an EMBL/GenBank/DDBJ whole genome shotgun (WGS) entry which is preliminary data.</text>
</comment>
<evidence type="ECO:0000313" key="3">
    <source>
        <dbReference type="EMBL" id="GAF85186.1"/>
    </source>
</evidence>
<sequence>MLQIARLSMSLTNSQIRYLRGLAHGLNPIILVGNKGVTPALIKEFGAALDQHELVKVKLAGDDREARKEQRAN</sequence>
<dbReference type="SUPFAM" id="SSF75471">
    <property type="entry name" value="YhbY-like"/>
    <property type="match status" value="1"/>
</dbReference>
<dbReference type="InterPro" id="IPR035920">
    <property type="entry name" value="YhbY-like_sf"/>
</dbReference>